<reference evidence="2" key="1">
    <citation type="submission" date="2020-03" db="EMBL/GenBank/DDBJ databases">
        <authorList>
            <person name="Weist P."/>
        </authorList>
    </citation>
    <scope>NUCLEOTIDE SEQUENCE</scope>
</reference>
<dbReference type="AlphaFoldDB" id="A0A9N7VGY3"/>
<keyword evidence="3" id="KW-1185">Reference proteome</keyword>
<accession>A0A9N7VGY3</accession>
<gene>
    <name evidence="2" type="ORF">PLEPLA_LOCUS37450</name>
</gene>
<organism evidence="2 3">
    <name type="scientific">Pleuronectes platessa</name>
    <name type="common">European plaice</name>
    <dbReference type="NCBI Taxonomy" id="8262"/>
    <lineage>
        <taxon>Eukaryota</taxon>
        <taxon>Metazoa</taxon>
        <taxon>Chordata</taxon>
        <taxon>Craniata</taxon>
        <taxon>Vertebrata</taxon>
        <taxon>Euteleostomi</taxon>
        <taxon>Actinopterygii</taxon>
        <taxon>Neopterygii</taxon>
        <taxon>Teleostei</taxon>
        <taxon>Neoteleostei</taxon>
        <taxon>Acanthomorphata</taxon>
        <taxon>Carangaria</taxon>
        <taxon>Pleuronectiformes</taxon>
        <taxon>Pleuronectoidei</taxon>
        <taxon>Pleuronectidae</taxon>
        <taxon>Pleuronectes</taxon>
    </lineage>
</organism>
<feature type="signal peptide" evidence="1">
    <location>
        <begin position="1"/>
        <end position="19"/>
    </location>
</feature>
<protein>
    <submittedName>
        <fullName evidence="2">Uncharacterized protein</fullName>
    </submittedName>
</protein>
<proteinExistence type="predicted"/>
<feature type="chain" id="PRO_5040424573" evidence="1">
    <location>
        <begin position="20"/>
        <end position="144"/>
    </location>
</feature>
<evidence type="ECO:0000313" key="3">
    <source>
        <dbReference type="Proteomes" id="UP001153269"/>
    </source>
</evidence>
<evidence type="ECO:0000313" key="2">
    <source>
        <dbReference type="EMBL" id="CAB1449764.1"/>
    </source>
</evidence>
<evidence type="ECO:0000256" key="1">
    <source>
        <dbReference type="SAM" id="SignalP"/>
    </source>
</evidence>
<sequence>MLLLRQLKLPLLPLQGCAGELGLSQPGSPGMRGAEQVNLRRAVLDRMLSAGPGCVYTASGGGSVALLRFTGAAVQVFSAPPAARHLSQGDLEWRCNLSSMYWSAPPISGLAGVQREKPQGHVLVLSQDDQRLSAVISIAQTQGW</sequence>
<dbReference type="EMBL" id="CADEAL010004026">
    <property type="protein sequence ID" value="CAB1449764.1"/>
    <property type="molecule type" value="Genomic_DNA"/>
</dbReference>
<comment type="caution">
    <text evidence="2">The sequence shown here is derived from an EMBL/GenBank/DDBJ whole genome shotgun (WGS) entry which is preliminary data.</text>
</comment>
<name>A0A9N7VGY3_PLEPL</name>
<dbReference type="Proteomes" id="UP001153269">
    <property type="component" value="Unassembled WGS sequence"/>
</dbReference>
<keyword evidence="1" id="KW-0732">Signal</keyword>